<evidence type="ECO:0000256" key="1">
    <source>
        <dbReference type="SAM" id="MobiDB-lite"/>
    </source>
</evidence>
<dbReference type="EMBL" id="CADILD010000001">
    <property type="protein sequence ID" value="CAB3846207.1"/>
    <property type="molecule type" value="Genomic_DNA"/>
</dbReference>
<proteinExistence type="predicted"/>
<evidence type="ECO:0000259" key="2">
    <source>
        <dbReference type="SMART" id="SM01022"/>
    </source>
</evidence>
<feature type="compositionally biased region" description="Polar residues" evidence="1">
    <location>
        <begin position="1"/>
        <end position="16"/>
    </location>
</feature>
<gene>
    <name evidence="3" type="ORF">LMG1861_01559</name>
</gene>
<evidence type="ECO:0000313" key="4">
    <source>
        <dbReference type="Proteomes" id="UP000494105"/>
    </source>
</evidence>
<dbReference type="Proteomes" id="UP000494105">
    <property type="component" value="Unassembled WGS sequence"/>
</dbReference>
<organism evidence="3 4">
    <name type="scientific">Achromobacter piechaudii</name>
    <dbReference type="NCBI Taxonomy" id="72556"/>
    <lineage>
        <taxon>Bacteria</taxon>
        <taxon>Pseudomonadati</taxon>
        <taxon>Pseudomonadota</taxon>
        <taxon>Betaproteobacteria</taxon>
        <taxon>Burkholderiales</taxon>
        <taxon>Alcaligenaceae</taxon>
        <taxon>Achromobacter</taxon>
    </lineage>
</organism>
<name>A0A6S7CFG2_9BURK</name>
<feature type="domain" description="ASCH" evidence="2">
    <location>
        <begin position="43"/>
        <end position="158"/>
    </location>
</feature>
<protein>
    <recommendedName>
        <fullName evidence="2">ASCH domain-containing protein</fullName>
    </recommendedName>
</protein>
<dbReference type="AlphaFoldDB" id="A0A6S7CFG2"/>
<dbReference type="SUPFAM" id="SSF88697">
    <property type="entry name" value="PUA domain-like"/>
    <property type="match status" value="1"/>
</dbReference>
<feature type="region of interest" description="Disordered" evidence="1">
    <location>
        <begin position="1"/>
        <end position="34"/>
    </location>
</feature>
<sequence length="165" mass="18217">MMIRSSPTRMRTSTASRPPDNISTPTMKPTTPPPAPFEDAVTFQFGDSPELADALLTLVLAGTKTATCGALHHFNDDEPVPRAGRRDVVLDGKGRPACVIETTSILIQRFDQVDEAFAVAEGEGPFPVWRDEHIAYFERNGGYAPDMLLVCERFRVVHIFDRQAS</sequence>
<dbReference type="InterPro" id="IPR007374">
    <property type="entry name" value="ASCH_domain"/>
</dbReference>
<accession>A0A6S7CFG2</accession>
<dbReference type="SMART" id="SM01022">
    <property type="entry name" value="ASCH"/>
    <property type="match status" value="1"/>
</dbReference>
<dbReference type="Pfam" id="PF04266">
    <property type="entry name" value="ASCH"/>
    <property type="match status" value="1"/>
</dbReference>
<dbReference type="Gene3D" id="3.10.400.10">
    <property type="entry name" value="Sulfate adenylyltransferase"/>
    <property type="match status" value="1"/>
</dbReference>
<reference evidence="3 4" key="1">
    <citation type="submission" date="2020-04" db="EMBL/GenBank/DDBJ databases">
        <authorList>
            <person name="De Canck E."/>
        </authorList>
    </citation>
    <scope>NUCLEOTIDE SEQUENCE [LARGE SCALE GENOMIC DNA]</scope>
    <source>
        <strain evidence="3 4">LMG 1861</strain>
    </source>
</reference>
<evidence type="ECO:0000313" key="3">
    <source>
        <dbReference type="EMBL" id="CAB3846207.1"/>
    </source>
</evidence>
<dbReference type="PANTHER" id="PTHR39203">
    <property type="entry name" value="CYTOPLASMIC PROTEIN-RELATED"/>
    <property type="match status" value="1"/>
</dbReference>
<dbReference type="InterPro" id="IPR009326">
    <property type="entry name" value="DUF984"/>
</dbReference>
<dbReference type="CDD" id="cd06553">
    <property type="entry name" value="ASCH_Ef3133_like"/>
    <property type="match status" value="1"/>
</dbReference>
<dbReference type="InterPro" id="IPR015947">
    <property type="entry name" value="PUA-like_sf"/>
</dbReference>
<dbReference type="PANTHER" id="PTHR39203:SF1">
    <property type="entry name" value="CYTOPLASMIC PROTEIN"/>
    <property type="match status" value="1"/>
</dbReference>